<dbReference type="AlphaFoldDB" id="A0A9J6ZFP7"/>
<gene>
    <name evidence="2" type="ORF">NAG76_00135</name>
</gene>
<evidence type="ECO:0000256" key="1">
    <source>
        <dbReference type="SAM" id="SignalP"/>
    </source>
</evidence>
<keyword evidence="1" id="KW-0732">Signal</keyword>
<accession>A0A9J6ZFP7</accession>
<dbReference type="KEGG" id="plig:NAG76_00135"/>
<dbReference type="EMBL" id="CP097899">
    <property type="protein sequence ID" value="URN94704.1"/>
    <property type="molecule type" value="Genomic_DNA"/>
</dbReference>
<sequence length="193" mass="21315">MKKLVIIVIFALLLSACGEAGQHNTTHQGASSVLNKDELVLDRKVIEGDFELAIYTKKSIYAVNELIDVYAELTYIGELEEVEIGHAMRPVGFGIMEHTRDLNIGGVMEEPYIVTLLKPNEPIQYKYSFSGGYSSDDDADYIAFVKDLQDEQLPQGEYTITASASFNIHGQESEPSYGFSTSISFIVSSDGVK</sequence>
<evidence type="ECO:0008006" key="4">
    <source>
        <dbReference type="Google" id="ProtNLM"/>
    </source>
</evidence>
<protein>
    <recommendedName>
        <fullName evidence="4">DUF5626 domain-containing protein</fullName>
    </recommendedName>
</protein>
<name>A0A9J6ZFP7_9BACL</name>
<feature type="signal peptide" evidence="1">
    <location>
        <begin position="1"/>
        <end position="20"/>
    </location>
</feature>
<organism evidence="2 3">
    <name type="scientific">Candidatus Pristimantibacillus lignocellulolyticus</name>
    <dbReference type="NCBI Taxonomy" id="2994561"/>
    <lineage>
        <taxon>Bacteria</taxon>
        <taxon>Bacillati</taxon>
        <taxon>Bacillota</taxon>
        <taxon>Bacilli</taxon>
        <taxon>Bacillales</taxon>
        <taxon>Paenibacillaceae</taxon>
        <taxon>Candidatus Pristimantibacillus</taxon>
    </lineage>
</organism>
<dbReference type="Proteomes" id="UP001056756">
    <property type="component" value="Chromosome"/>
</dbReference>
<proteinExistence type="predicted"/>
<evidence type="ECO:0000313" key="2">
    <source>
        <dbReference type="EMBL" id="URN94704.1"/>
    </source>
</evidence>
<reference evidence="2" key="1">
    <citation type="submission" date="2022-05" db="EMBL/GenBank/DDBJ databases">
        <title>Novel bacterial taxa in a minimal lignocellulolytic consortium and its capacity to transform plastics disclosed by genome-resolved metagenomics.</title>
        <authorList>
            <person name="Rodriguez C.A.D."/>
            <person name="Diaz-Garcia L."/>
            <person name="Herrera K."/>
            <person name="Tarazona N.A."/>
            <person name="Sproer C."/>
            <person name="Overmann J."/>
            <person name="Jimenez D.J."/>
        </authorList>
    </citation>
    <scope>NUCLEOTIDE SEQUENCE</scope>
    <source>
        <strain evidence="2">MAG5</strain>
    </source>
</reference>
<feature type="chain" id="PRO_5039916109" description="DUF5626 domain-containing protein" evidence="1">
    <location>
        <begin position="21"/>
        <end position="193"/>
    </location>
</feature>
<evidence type="ECO:0000313" key="3">
    <source>
        <dbReference type="Proteomes" id="UP001056756"/>
    </source>
</evidence>
<dbReference type="PROSITE" id="PS51257">
    <property type="entry name" value="PROKAR_LIPOPROTEIN"/>
    <property type="match status" value="1"/>
</dbReference>